<reference evidence="12" key="1">
    <citation type="submission" date="2020-05" db="UniProtKB">
        <authorList>
            <consortium name="EnsemblMetazoa"/>
        </authorList>
    </citation>
    <scope>IDENTIFICATION</scope>
    <source>
        <strain evidence="12">Aabys</strain>
    </source>
</reference>
<organism evidence="12">
    <name type="scientific">Musca domestica</name>
    <name type="common">House fly</name>
    <dbReference type="NCBI Taxonomy" id="7370"/>
    <lineage>
        <taxon>Eukaryota</taxon>
        <taxon>Metazoa</taxon>
        <taxon>Ecdysozoa</taxon>
        <taxon>Arthropoda</taxon>
        <taxon>Hexapoda</taxon>
        <taxon>Insecta</taxon>
        <taxon>Pterygota</taxon>
        <taxon>Neoptera</taxon>
        <taxon>Endopterygota</taxon>
        <taxon>Diptera</taxon>
        <taxon>Brachycera</taxon>
        <taxon>Muscomorpha</taxon>
        <taxon>Muscoidea</taxon>
        <taxon>Muscidae</taxon>
        <taxon>Musca</taxon>
    </lineage>
</organism>
<proteinExistence type="inferred from homology"/>
<dbReference type="FunFam" id="1.20.1280.130:FF:000001">
    <property type="entry name" value="Vacuolar protein sorting-associated protein 54"/>
    <property type="match status" value="1"/>
</dbReference>
<feature type="region of interest" description="Disordered" evidence="9">
    <location>
        <begin position="205"/>
        <end position="228"/>
    </location>
</feature>
<protein>
    <recommendedName>
        <fullName evidence="3">Vacuolar protein sorting-associated protein 54</fullName>
    </recommendedName>
</protein>
<evidence type="ECO:0000313" key="13">
    <source>
        <dbReference type="Proteomes" id="UP001652621"/>
    </source>
</evidence>
<dbReference type="GO" id="GO:0019905">
    <property type="term" value="F:syntaxin binding"/>
    <property type="evidence" value="ECO:0007669"/>
    <property type="project" value="TreeGrafter"/>
</dbReference>
<evidence type="ECO:0000256" key="7">
    <source>
        <dbReference type="ARBA" id="ARBA00023034"/>
    </source>
</evidence>
<comment type="subcellular location">
    <subcellularLocation>
        <location evidence="1">Golgi apparatus</location>
        <location evidence="1">trans-Golgi network</location>
    </subcellularLocation>
</comment>
<dbReference type="VEuPathDB" id="VectorBase:MDOMA2_016690"/>
<dbReference type="GO" id="GO:0000938">
    <property type="term" value="C:GARP complex"/>
    <property type="evidence" value="ECO:0007669"/>
    <property type="project" value="InterPro"/>
</dbReference>
<keyword evidence="6" id="KW-0653">Protein transport</keyword>
<dbReference type="InterPro" id="IPR019515">
    <property type="entry name" value="VPS54_N"/>
</dbReference>
<dbReference type="GO" id="GO:0015031">
    <property type="term" value="P:protein transport"/>
    <property type="evidence" value="ECO:0007669"/>
    <property type="project" value="UniProtKB-KW"/>
</dbReference>
<evidence type="ECO:0000256" key="4">
    <source>
        <dbReference type="ARBA" id="ARBA00022448"/>
    </source>
</evidence>
<evidence type="ECO:0000256" key="1">
    <source>
        <dbReference type="ARBA" id="ARBA00004601"/>
    </source>
</evidence>
<reference evidence="14" key="2">
    <citation type="submission" date="2025-04" db="UniProtKB">
        <authorList>
            <consortium name="RefSeq"/>
        </authorList>
    </citation>
    <scope>IDENTIFICATION</scope>
    <source>
        <strain evidence="14">Aabys</strain>
    </source>
</reference>
<feature type="compositionally biased region" description="Polar residues" evidence="9">
    <location>
        <begin position="219"/>
        <end position="228"/>
    </location>
</feature>
<keyword evidence="8" id="KW-0175">Coiled coil</keyword>
<dbReference type="Pfam" id="PF07928">
    <property type="entry name" value="Vps54"/>
    <property type="match status" value="1"/>
</dbReference>
<accession>A0A1I8NBJ3</accession>
<evidence type="ECO:0000256" key="2">
    <source>
        <dbReference type="ARBA" id="ARBA00009150"/>
    </source>
</evidence>
<dbReference type="PANTHER" id="PTHR12965:SF0">
    <property type="entry name" value="VACUOLAR PROTEIN SORTING-ASSOCIATED PROTEIN 54"/>
    <property type="match status" value="1"/>
</dbReference>
<comment type="similarity">
    <text evidence="2">Belongs to the VPS54 family.</text>
</comment>
<dbReference type="GeneID" id="101888204"/>
<dbReference type="RefSeq" id="XP_005186765.1">
    <property type="nucleotide sequence ID" value="XM_005186708.3"/>
</dbReference>
<dbReference type="VEuPathDB" id="VectorBase:MDOA013544"/>
<dbReference type="InterPro" id="IPR039745">
    <property type="entry name" value="Vps54"/>
</dbReference>
<dbReference type="Pfam" id="PF10475">
    <property type="entry name" value="Vps54_N"/>
    <property type="match status" value="1"/>
</dbReference>
<evidence type="ECO:0000313" key="12">
    <source>
        <dbReference type="EnsemblMetazoa" id="MDOA013544-PA"/>
    </source>
</evidence>
<evidence type="ECO:0000256" key="5">
    <source>
        <dbReference type="ARBA" id="ARBA00022553"/>
    </source>
</evidence>
<evidence type="ECO:0000259" key="10">
    <source>
        <dbReference type="Pfam" id="PF07928"/>
    </source>
</evidence>
<keyword evidence="5" id="KW-0597">Phosphoprotein</keyword>
<dbReference type="GO" id="GO:0005829">
    <property type="term" value="C:cytosol"/>
    <property type="evidence" value="ECO:0007669"/>
    <property type="project" value="GOC"/>
</dbReference>
<sequence length="976" mass="109012">MATVPNINSLSRKTSNVSDISDFQDNISEKTLLKLGGGGNNVNATTAKVLESGKGAPSSWESCYYCPRENFKAVNEFVKHLRERHCTREGGSFVCRYGFNGVCPSLPLDGVSDRDYDAHVAKYHVNQQTREMPPEWSVFSAAQNLPAVLNDPSRGKQSNLFTKKWGVDFVERNHVPATSYLPEVTHNDFEKYLAKIGKRYKRHERLSSQQAMALEDTSSKGTMPSSPSHDVNLNSIPDIFLKENLNLQHAPTFGQVFPDILQSPSGEERRRTGRLLQEQLSHYLDIVEVKIAQQVSQKSAAFFHAMTSQDAIMTEMQEAAKKVKALRTSLRALNETVVVDTFRVLRYAQRRQNFEEVLDKLRLMATVHKTQPMLQLLLGTQDYVAALDLIGTTQEILTQELIGVHCFKHLPMQLNEMEKLIDKMLTTEFERYATTDLNRPLCDVLNETDSVCAEEDKLVCIVMGLLRMKNFSFVDAYKDEALVTIKAIIKQLVIEFIASSDAELCLTGAGEEAQSLTIGEWIALLAKVKVALLTVLQRIHAVTHIMRQTTDAAAGGCCKARSEQSTGVKATQETAVNLIDSEAFLTASDQSQVHEKLDELLTAVCHYCHERCANLVSQQSLEKSVATAEEISQLSSLVDDFAQGCEAICGVAIVPLKVAVKVQASRFANRFHTERKQKLAILLDTERWRQVDIPNEFQKIIDRICDNKEFCGAGSAANITTALTNGHAQANPVLLVESKPYTLVGSALLLVQMLCEYCRCAQRLPIVAGYLARNVVDLLRTFNSRSCQLVIGAGALRVAGLKTITSTNLALVSRALQLVLWLLPKIKTHFQAFDSTAVAGFDIIERDYNGHIKEIENKIYGIVSDRVAMQLDSWDARPPIPSQCFRIISRHLVKLHEAIAPILPEQQIHAIYSIVHKNFKDKLRERLLNLNIINNGGPQHGVVTSELTFYMETLRTLKALPAADLDDSIRESIWNF</sequence>
<dbReference type="EnsemblMetazoa" id="MDOA013544-RA">
    <property type="protein sequence ID" value="MDOA013544-PA"/>
    <property type="gene ID" value="MDOA013544"/>
</dbReference>
<evidence type="ECO:0000313" key="14">
    <source>
        <dbReference type="RefSeq" id="XP_005186765.1"/>
    </source>
</evidence>
<dbReference type="KEGG" id="mde:101888204"/>
<evidence type="ECO:0000256" key="6">
    <source>
        <dbReference type="ARBA" id="ARBA00022927"/>
    </source>
</evidence>
<dbReference type="STRING" id="7370.A0A1I8NBJ3"/>
<dbReference type="PANTHER" id="PTHR12965">
    <property type="entry name" value="VACUOLAR PROTEIN SORTING 54"/>
    <property type="match status" value="1"/>
</dbReference>
<dbReference type="InterPro" id="IPR012501">
    <property type="entry name" value="Vps54_C"/>
</dbReference>
<evidence type="ECO:0000256" key="9">
    <source>
        <dbReference type="SAM" id="MobiDB-lite"/>
    </source>
</evidence>
<evidence type="ECO:0000256" key="8">
    <source>
        <dbReference type="ARBA" id="ARBA00023054"/>
    </source>
</evidence>
<dbReference type="eggNOG" id="KOG2115">
    <property type="taxonomic scope" value="Eukaryota"/>
</dbReference>
<dbReference type="AlphaFoldDB" id="A0A1I8NBJ3"/>
<evidence type="ECO:0000256" key="3">
    <source>
        <dbReference type="ARBA" id="ARBA00017665"/>
    </source>
</evidence>
<name>A0A1I8NBJ3_MUSDO</name>
<evidence type="ECO:0000259" key="11">
    <source>
        <dbReference type="Pfam" id="PF10475"/>
    </source>
</evidence>
<keyword evidence="7" id="KW-0333">Golgi apparatus</keyword>
<keyword evidence="4" id="KW-0813">Transport</keyword>
<dbReference type="Gene3D" id="1.20.1280.130">
    <property type="match status" value="1"/>
</dbReference>
<dbReference type="GO" id="GO:0042147">
    <property type="term" value="P:retrograde transport, endosome to Golgi"/>
    <property type="evidence" value="ECO:0007669"/>
    <property type="project" value="InterPro"/>
</dbReference>
<keyword evidence="13" id="KW-1185">Reference proteome</keyword>
<dbReference type="Proteomes" id="UP001652621">
    <property type="component" value="Unplaced"/>
</dbReference>
<gene>
    <name evidence="12" type="primary">101888204</name>
    <name evidence="14" type="synonym">LOC101888204</name>
</gene>
<dbReference type="Gene3D" id="6.10.250.860">
    <property type="match status" value="1"/>
</dbReference>
<dbReference type="GO" id="GO:0006896">
    <property type="term" value="P:Golgi to vacuole transport"/>
    <property type="evidence" value="ECO:0007669"/>
    <property type="project" value="TreeGrafter"/>
</dbReference>
<dbReference type="OrthoDB" id="10259024at2759"/>
<feature type="domain" description="Vacuolar protein sorting-associated protein 54 N-terminal" evidence="11">
    <location>
        <begin position="278"/>
        <end position="432"/>
    </location>
</feature>
<feature type="domain" description="Vacuolar protein sorting-associated protein 54 C-terminal" evidence="10">
    <location>
        <begin position="739"/>
        <end position="866"/>
    </location>
</feature>